<protein>
    <submittedName>
        <fullName evidence="1">Uncharacterized protein</fullName>
    </submittedName>
</protein>
<evidence type="ECO:0000313" key="2">
    <source>
        <dbReference type="Proteomes" id="UP001056120"/>
    </source>
</evidence>
<sequence length="73" mass="8376">MLIVDESCQMGNFWYGSDWRLPLIIASLKIYILHKRETLLGNPPDLQDFVGSKSLILFYFQWKAKGGCAELVP</sequence>
<reference evidence="2" key="1">
    <citation type="journal article" date="2022" name="Mol. Ecol. Resour.">
        <title>The genomes of chicory, endive, great burdock and yacon provide insights into Asteraceae palaeo-polyploidization history and plant inulin production.</title>
        <authorList>
            <person name="Fan W."/>
            <person name="Wang S."/>
            <person name="Wang H."/>
            <person name="Wang A."/>
            <person name="Jiang F."/>
            <person name="Liu H."/>
            <person name="Zhao H."/>
            <person name="Xu D."/>
            <person name="Zhang Y."/>
        </authorList>
    </citation>
    <scope>NUCLEOTIDE SEQUENCE [LARGE SCALE GENOMIC DNA]</scope>
    <source>
        <strain evidence="2">cv. Yunnan</strain>
    </source>
</reference>
<dbReference type="Proteomes" id="UP001056120">
    <property type="component" value="Linkage Group LG18"/>
</dbReference>
<name>A0ACB9E8U2_9ASTR</name>
<proteinExistence type="predicted"/>
<gene>
    <name evidence="1" type="ORF">L1987_54663</name>
</gene>
<evidence type="ECO:0000313" key="1">
    <source>
        <dbReference type="EMBL" id="KAI3754871.1"/>
    </source>
</evidence>
<organism evidence="1 2">
    <name type="scientific">Smallanthus sonchifolius</name>
    <dbReference type="NCBI Taxonomy" id="185202"/>
    <lineage>
        <taxon>Eukaryota</taxon>
        <taxon>Viridiplantae</taxon>
        <taxon>Streptophyta</taxon>
        <taxon>Embryophyta</taxon>
        <taxon>Tracheophyta</taxon>
        <taxon>Spermatophyta</taxon>
        <taxon>Magnoliopsida</taxon>
        <taxon>eudicotyledons</taxon>
        <taxon>Gunneridae</taxon>
        <taxon>Pentapetalae</taxon>
        <taxon>asterids</taxon>
        <taxon>campanulids</taxon>
        <taxon>Asterales</taxon>
        <taxon>Asteraceae</taxon>
        <taxon>Asteroideae</taxon>
        <taxon>Heliantheae alliance</taxon>
        <taxon>Millerieae</taxon>
        <taxon>Smallanthus</taxon>
    </lineage>
</organism>
<reference evidence="1 2" key="2">
    <citation type="journal article" date="2022" name="Mol. Ecol. Resour.">
        <title>The genomes of chicory, endive, great burdock and yacon provide insights into Asteraceae paleo-polyploidization history and plant inulin production.</title>
        <authorList>
            <person name="Fan W."/>
            <person name="Wang S."/>
            <person name="Wang H."/>
            <person name="Wang A."/>
            <person name="Jiang F."/>
            <person name="Liu H."/>
            <person name="Zhao H."/>
            <person name="Xu D."/>
            <person name="Zhang Y."/>
        </authorList>
    </citation>
    <scope>NUCLEOTIDE SEQUENCE [LARGE SCALE GENOMIC DNA]</scope>
    <source>
        <strain evidence="2">cv. Yunnan</strain>
        <tissue evidence="1">Leaves</tissue>
    </source>
</reference>
<keyword evidence="2" id="KW-1185">Reference proteome</keyword>
<comment type="caution">
    <text evidence="1">The sequence shown here is derived from an EMBL/GenBank/DDBJ whole genome shotgun (WGS) entry which is preliminary data.</text>
</comment>
<dbReference type="EMBL" id="CM042035">
    <property type="protein sequence ID" value="KAI3754871.1"/>
    <property type="molecule type" value="Genomic_DNA"/>
</dbReference>
<accession>A0ACB9E8U2</accession>